<dbReference type="PaxDb" id="665571-STHERM_c12960"/>
<dbReference type="KEGG" id="sta:STHERM_c12960"/>
<dbReference type="RefSeq" id="WP_013314078.1">
    <property type="nucleotide sequence ID" value="NC_014484.1"/>
</dbReference>
<protein>
    <submittedName>
        <fullName evidence="2">Uncharacterized protein</fullName>
    </submittedName>
</protein>
<gene>
    <name evidence="2" type="ordered locus">STHERM_c12960</name>
</gene>
<evidence type="ECO:0000256" key="1">
    <source>
        <dbReference type="SAM" id="SignalP"/>
    </source>
</evidence>
<feature type="chain" id="PRO_5003139744" evidence="1">
    <location>
        <begin position="28"/>
        <end position="432"/>
    </location>
</feature>
<organism evidence="2 3">
    <name type="scientific">Winmispira thermophila (strain ATCC 49972 / DSM 6192 / RI 19.B1)</name>
    <name type="common">Spirochaeta thermophila</name>
    <dbReference type="NCBI Taxonomy" id="665571"/>
    <lineage>
        <taxon>Bacteria</taxon>
        <taxon>Pseudomonadati</taxon>
        <taxon>Spirochaetota</taxon>
        <taxon>Spirochaetia</taxon>
        <taxon>Winmispirales</taxon>
        <taxon>Winmispiraceae</taxon>
        <taxon>Winmispira</taxon>
    </lineage>
</organism>
<dbReference type="HOGENOM" id="CLU_613802_0_0_12"/>
<dbReference type="EMBL" id="CP001698">
    <property type="protein sequence ID" value="ADN02237.1"/>
    <property type="molecule type" value="Genomic_DNA"/>
</dbReference>
<dbReference type="Proteomes" id="UP000001296">
    <property type="component" value="Chromosome"/>
</dbReference>
<reference key="1">
    <citation type="submission" date="2009-08" db="EMBL/GenBank/DDBJ databases">
        <title>The genome sequence of Spirochaeta thermophila DSM6192.</title>
        <authorList>
            <person name="Angelov A."/>
            <person name="Mientus M."/>
            <person name="Wittenberg S."/>
            <person name="Lehmann R."/>
            <person name="Liesegang H."/>
            <person name="Daniel R."/>
            <person name="Liebl W."/>
        </authorList>
    </citation>
    <scope>NUCLEOTIDE SEQUENCE</scope>
    <source>
        <strain>DSM 6192</strain>
    </source>
</reference>
<accession>E0RTK6</accession>
<dbReference type="AlphaFoldDB" id="E0RTK6"/>
<reference evidence="2 3" key="2">
    <citation type="journal article" date="2010" name="J. Bacteriol.">
        <title>Genome sequence of the polysaccharide-degrading, thermophilic anaerobe Spirochaeta thermophila DSM 6192.</title>
        <authorList>
            <person name="Angelov A."/>
            <person name="Liebl S."/>
            <person name="Ballschmiter M."/>
            <person name="Bomeke M."/>
            <person name="Lehmann R."/>
            <person name="Liesegang H."/>
            <person name="Daniel R."/>
            <person name="Liebl W."/>
        </authorList>
    </citation>
    <scope>NUCLEOTIDE SEQUENCE [LARGE SCALE GENOMIC DNA]</scope>
    <source>
        <strain evidence="3">ATCC 49972 / DSM 6192 / RI 19.B1</strain>
    </source>
</reference>
<proteinExistence type="predicted"/>
<evidence type="ECO:0000313" key="3">
    <source>
        <dbReference type="Proteomes" id="UP000001296"/>
    </source>
</evidence>
<name>E0RTK6_WINT6</name>
<dbReference type="eggNOG" id="ENOG5033VGK">
    <property type="taxonomic scope" value="Bacteria"/>
</dbReference>
<keyword evidence="1" id="KW-0732">Signal</keyword>
<sequence length="432" mass="48901">MGGYRFRFVLRLVAFLIPSLLPGQVVSLDTGSDPGEAFPSSWEARAACSDILLGGLYEFLAAEERILPQRGTPYRVKVLPARKEGAGYLVFIPSRDDRFVLEGPGTWVVKRSLRDGSFLQAKIFLGGDPGNAIRLYPEETWTRMDVSVMDIPWVQGLRLPYRFEDLLVMPEDRWLPSAGVPWEVFSHVPDEYDRRVEGMVDAVRTVLPLLPDADDGALDAAGVFVRIATGEAVDEAGFNCSGFAKWIGDSIAFVQTGRLLDIETLKRRYESLRGSRWGRIYEEVRDPYFGLDWTRSLAEVLHSLLTGSGSADPEAHDVREVPGFRYVEDVGFRVKDLAAVLYLEAVRRPGYFYFGSVNGEWGEDPTLWQHYHVAVFFPFFDEGGRFHIVVMERGRETPFASFVRYYESQHVHLVRVPVPARFSPYIPSSLER</sequence>
<feature type="signal peptide" evidence="1">
    <location>
        <begin position="1"/>
        <end position="27"/>
    </location>
</feature>
<evidence type="ECO:0000313" key="2">
    <source>
        <dbReference type="EMBL" id="ADN02237.1"/>
    </source>
</evidence>